<dbReference type="OrthoDB" id="9797603at2"/>
<organism evidence="2 3">
    <name type="scientific">Streptomyces antnestii</name>
    <dbReference type="NCBI Taxonomy" id="2494256"/>
    <lineage>
        <taxon>Bacteria</taxon>
        <taxon>Bacillati</taxon>
        <taxon>Actinomycetota</taxon>
        <taxon>Actinomycetes</taxon>
        <taxon>Kitasatosporales</taxon>
        <taxon>Streptomycetaceae</taxon>
        <taxon>Streptomyces</taxon>
    </lineage>
</organism>
<comment type="caution">
    <text evidence="2">The sequence shown here is derived from an EMBL/GenBank/DDBJ whole genome shotgun (WGS) entry which is preliminary data.</text>
</comment>
<protein>
    <submittedName>
        <fullName evidence="2">Aminoglycoside phosphotransferase family protein</fullName>
    </submittedName>
</protein>
<dbReference type="AlphaFoldDB" id="A0A3S2Z3L3"/>
<proteinExistence type="predicted"/>
<name>A0A3S2Z3L3_9ACTN</name>
<dbReference type="Proteomes" id="UP000283128">
    <property type="component" value="Unassembled WGS sequence"/>
</dbReference>
<dbReference type="Gene3D" id="3.30.200.20">
    <property type="entry name" value="Phosphorylase Kinase, domain 1"/>
    <property type="match status" value="1"/>
</dbReference>
<gene>
    <name evidence="2" type="ORF">EOT10_01245</name>
</gene>
<dbReference type="Pfam" id="PF01636">
    <property type="entry name" value="APH"/>
    <property type="match status" value="1"/>
</dbReference>
<evidence type="ECO:0000313" key="3">
    <source>
        <dbReference type="Proteomes" id="UP000283128"/>
    </source>
</evidence>
<dbReference type="InterPro" id="IPR011009">
    <property type="entry name" value="Kinase-like_dom_sf"/>
</dbReference>
<reference evidence="2 3" key="1">
    <citation type="submission" date="2019-01" db="EMBL/GenBank/DDBJ databases">
        <title>Genome sequences of Streptomyces and Rhizobium isolates collected from root and soil.</title>
        <authorList>
            <person name="Chhettri S."/>
            <person name="Sevigny J.L."/>
            <person name="Sen A."/>
            <person name="Ennis N."/>
            <person name="Tisa L."/>
        </authorList>
    </citation>
    <scope>NUCLEOTIDE SEQUENCE [LARGE SCALE GENOMIC DNA]</scope>
    <source>
        <strain evidence="2 3">San01</strain>
    </source>
</reference>
<dbReference type="RefSeq" id="WP_127826126.1">
    <property type="nucleotide sequence ID" value="NZ_RZYA01000001.1"/>
</dbReference>
<dbReference type="SUPFAM" id="SSF56112">
    <property type="entry name" value="Protein kinase-like (PK-like)"/>
    <property type="match status" value="1"/>
</dbReference>
<keyword evidence="2" id="KW-0808">Transferase</keyword>
<dbReference type="InterPro" id="IPR002575">
    <property type="entry name" value="Aminoglycoside_PTrfase"/>
</dbReference>
<accession>A0A3S2Z3L3</accession>
<dbReference type="EMBL" id="RZYA01000001">
    <property type="protein sequence ID" value="RVU28540.1"/>
    <property type="molecule type" value="Genomic_DNA"/>
</dbReference>
<dbReference type="GO" id="GO:0016740">
    <property type="term" value="F:transferase activity"/>
    <property type="evidence" value="ECO:0007669"/>
    <property type="project" value="UniProtKB-KW"/>
</dbReference>
<feature type="domain" description="Aminoglycoside phosphotransferase" evidence="1">
    <location>
        <begin position="28"/>
        <end position="254"/>
    </location>
</feature>
<dbReference type="InterPro" id="IPR051678">
    <property type="entry name" value="AGP_Transferase"/>
</dbReference>
<evidence type="ECO:0000259" key="1">
    <source>
        <dbReference type="Pfam" id="PF01636"/>
    </source>
</evidence>
<keyword evidence="3" id="KW-1185">Reference proteome</keyword>
<sequence length="308" mass="32725">MSDAPRPTQDTVHRLLGTLFPDGGRLEVAPVTEGGDHSTWWAGTRYVLRFALDAPSSARMRREIRLRDLVRQHVGVAVPASLASGEWTSGLTYTLDTRLQGASGDAVDVTAAGEEDLAGLLGGLRAVPAARAETLGLRRTPPRSLDVLRREAGRAAERLGADGEFEPARLAQFTAHAAAQLAPQPGAVVVHHDLKGEHLTVTPDGRVRGALDWADAVIGDPAEDIAGLAVAVGSRAAVRAATLAGYGARASLRGLWLARCDTLVRLAGRLYGTDDSPLPLLRTQLDRAWEAILLELVTELSDKDPDLS</sequence>
<evidence type="ECO:0000313" key="2">
    <source>
        <dbReference type="EMBL" id="RVU28540.1"/>
    </source>
</evidence>
<dbReference type="Gene3D" id="3.90.1200.10">
    <property type="match status" value="1"/>
</dbReference>
<dbReference type="PANTHER" id="PTHR21310">
    <property type="entry name" value="AMINOGLYCOSIDE PHOSPHOTRANSFERASE-RELATED-RELATED"/>
    <property type="match status" value="1"/>
</dbReference>